<comment type="caution">
    <text evidence="1">The sequence shown here is derived from an EMBL/GenBank/DDBJ whole genome shotgun (WGS) entry which is preliminary data.</text>
</comment>
<evidence type="ECO:0000313" key="1">
    <source>
        <dbReference type="EMBL" id="PNI80539.1"/>
    </source>
</evidence>
<proteinExistence type="predicted"/>
<feature type="non-terminal residue" evidence="1">
    <location>
        <position position="1"/>
    </location>
</feature>
<dbReference type="EMBL" id="NBAG03000218">
    <property type="protein sequence ID" value="PNI80539.1"/>
    <property type="molecule type" value="Genomic_DNA"/>
</dbReference>
<name>A0A2J8P961_PANTR</name>
<sequence length="56" mass="6077">RESVKEGTVTDPKMATIQMVTMVSTTIGMTSVTRGRARPSCCAAFPSPSQRVIFEK</sequence>
<evidence type="ECO:0000313" key="2">
    <source>
        <dbReference type="Proteomes" id="UP000236370"/>
    </source>
</evidence>
<protein>
    <submittedName>
        <fullName evidence="1">RBM5 isoform 15</fullName>
    </submittedName>
</protein>
<organism evidence="1 2">
    <name type="scientific">Pan troglodytes</name>
    <name type="common">Chimpanzee</name>
    <dbReference type="NCBI Taxonomy" id="9598"/>
    <lineage>
        <taxon>Eukaryota</taxon>
        <taxon>Metazoa</taxon>
        <taxon>Chordata</taxon>
        <taxon>Craniata</taxon>
        <taxon>Vertebrata</taxon>
        <taxon>Euteleostomi</taxon>
        <taxon>Mammalia</taxon>
        <taxon>Eutheria</taxon>
        <taxon>Euarchontoglires</taxon>
        <taxon>Primates</taxon>
        <taxon>Haplorrhini</taxon>
        <taxon>Catarrhini</taxon>
        <taxon>Hominidae</taxon>
        <taxon>Pan</taxon>
    </lineage>
</organism>
<accession>A0A2J8P961</accession>
<dbReference type="AlphaFoldDB" id="A0A2J8P961"/>
<gene>
    <name evidence="1" type="ORF">CK820_G0005068</name>
</gene>
<reference evidence="1 2" key="1">
    <citation type="submission" date="2017-12" db="EMBL/GenBank/DDBJ databases">
        <title>High-resolution comparative analysis of great ape genomes.</title>
        <authorList>
            <person name="Pollen A."/>
            <person name="Hastie A."/>
            <person name="Hormozdiari F."/>
            <person name="Dougherty M."/>
            <person name="Liu R."/>
            <person name="Chaisson M."/>
            <person name="Hoppe E."/>
            <person name="Hill C."/>
            <person name="Pang A."/>
            <person name="Hillier L."/>
            <person name="Baker C."/>
            <person name="Armstrong J."/>
            <person name="Shendure J."/>
            <person name="Paten B."/>
            <person name="Wilson R."/>
            <person name="Chao H."/>
            <person name="Schneider V."/>
            <person name="Ventura M."/>
            <person name="Kronenberg Z."/>
            <person name="Murali S."/>
            <person name="Gordon D."/>
            <person name="Cantsilieris S."/>
            <person name="Munson K."/>
            <person name="Nelson B."/>
            <person name="Raja A."/>
            <person name="Underwood J."/>
            <person name="Diekhans M."/>
            <person name="Fiddes I."/>
            <person name="Haussler D."/>
            <person name="Eichler E."/>
        </authorList>
    </citation>
    <scope>NUCLEOTIDE SEQUENCE [LARGE SCALE GENOMIC DNA]</scope>
    <source>
        <strain evidence="1">Yerkes chimp pedigree #C0471</strain>
    </source>
</reference>
<dbReference type="Proteomes" id="UP000236370">
    <property type="component" value="Unassembled WGS sequence"/>
</dbReference>